<dbReference type="PANTHER" id="PTHR21713">
    <property type="entry name" value="NASCENT POLYPEPTIDE ASSOCIATED COMPLEX ALPHA SUBUNIT-RELATED"/>
    <property type="match status" value="1"/>
</dbReference>
<dbReference type="Pfam" id="PF19026">
    <property type="entry name" value="UBA_HYPK"/>
    <property type="match status" value="1"/>
</dbReference>
<dbReference type="Proteomes" id="UP001161669">
    <property type="component" value="Segment"/>
</dbReference>
<keyword evidence="3" id="KW-1185">Reference proteome</keyword>
<dbReference type="KEGG" id="vg:80540880"/>
<accession>A0A3T1CXH2</accession>
<protein>
    <submittedName>
        <fullName evidence="2">UBA-like domain-containing protein</fullName>
    </submittedName>
</protein>
<name>A0A3T1CXH2_9VIRU</name>
<proteinExistence type="predicted"/>
<sequence length="223" mass="23778">MSNSERLHKICIGTLVGLTRCTPERAAEAIAVAEGDIDSAEKLIKRGGDSDLRTLVETNQLIRPDTTPMPTKREGESDVEFLVRTCGLLPEGARILLTDVGGDVGLLYESLKNPITNDTGAAFSIAKLDLGDVEDARLVMAQAGVDRATAIRALERNGGDIVDAIMDLMEIPSRGDEIELLVTDLGVSREAAARALKRTNGNLTQAILDLEEPAISGSVLDVD</sequence>
<evidence type="ECO:0000313" key="3">
    <source>
        <dbReference type="Proteomes" id="UP001161669"/>
    </source>
</evidence>
<dbReference type="InterPro" id="IPR016641">
    <property type="entry name" value="EGD2/NACA0like"/>
</dbReference>
<organism evidence="2 3">
    <name type="scientific">Acanthamoeba castellanii medusavirus J1</name>
    <dbReference type="NCBI Taxonomy" id="3114988"/>
    <lineage>
        <taxon>Viruses</taxon>
        <taxon>Varidnaviria</taxon>
        <taxon>Bamfordvirae</taxon>
        <taxon>Nucleocytoviricota</taxon>
        <taxon>Megaviricetes</taxon>
        <taxon>Mamonoviridae</taxon>
        <taxon>Medusavirus</taxon>
        <taxon>Medusavirus medusae</taxon>
    </lineage>
</organism>
<dbReference type="InterPro" id="IPR044034">
    <property type="entry name" value="NAC-like_UBA"/>
</dbReference>
<dbReference type="Gene3D" id="1.10.8.10">
    <property type="entry name" value="DNA helicase RuvA subunit, C-terminal domain"/>
    <property type="match status" value="2"/>
</dbReference>
<reference evidence="3" key="1">
    <citation type="journal article" date="2019" name="J. Virol.">
        <title>Medusavirus, a novel large DNA virus discovered from hot spring water.</title>
        <authorList>
            <person name="Yoshikawa G."/>
            <person name="Blanc-Mathieu R."/>
            <person name="Song C."/>
            <person name="Kayama Y."/>
            <person name="Mochizuki T."/>
            <person name="Murata K."/>
            <person name="Ogata H."/>
            <person name="Takemura M."/>
        </authorList>
    </citation>
    <scope>NUCLEOTIDE SEQUENCE [LARGE SCALE GENOMIC DNA]</scope>
</reference>
<feature type="domain" description="Nascent polypeptide-associated complex subunit alpha-like UBA" evidence="1">
    <location>
        <begin position="134"/>
        <end position="168"/>
    </location>
</feature>
<evidence type="ECO:0000259" key="1">
    <source>
        <dbReference type="Pfam" id="PF19026"/>
    </source>
</evidence>
<dbReference type="EMBL" id="AP018495">
    <property type="protein sequence ID" value="BBI30528.1"/>
    <property type="molecule type" value="Genomic_DNA"/>
</dbReference>
<evidence type="ECO:0000313" key="2">
    <source>
        <dbReference type="EMBL" id="BBI30528.1"/>
    </source>
</evidence>